<feature type="transmembrane region" description="Helical" evidence="8">
    <location>
        <begin position="250"/>
        <end position="272"/>
    </location>
</feature>
<evidence type="ECO:0000256" key="7">
    <source>
        <dbReference type="SAM" id="MobiDB-lite"/>
    </source>
</evidence>
<gene>
    <name evidence="10" type="ORF">FNH04_17120</name>
</gene>
<evidence type="ECO:0000259" key="9">
    <source>
        <dbReference type="PROSITE" id="PS50850"/>
    </source>
</evidence>
<evidence type="ECO:0000256" key="3">
    <source>
        <dbReference type="ARBA" id="ARBA00022475"/>
    </source>
</evidence>
<dbReference type="EMBL" id="VJZE01000103">
    <property type="protein sequence ID" value="MPY41572.1"/>
    <property type="molecule type" value="Genomic_DNA"/>
</dbReference>
<dbReference type="SUPFAM" id="SSF103473">
    <property type="entry name" value="MFS general substrate transporter"/>
    <property type="match status" value="1"/>
</dbReference>
<feature type="transmembrane region" description="Helical" evidence="8">
    <location>
        <begin position="38"/>
        <end position="58"/>
    </location>
</feature>
<dbReference type="AlphaFoldDB" id="A0A5N8W378"/>
<protein>
    <submittedName>
        <fullName evidence="10">MFS transporter</fullName>
    </submittedName>
</protein>
<feature type="transmembrane region" description="Helical" evidence="8">
    <location>
        <begin position="130"/>
        <end position="153"/>
    </location>
</feature>
<dbReference type="InterPro" id="IPR020846">
    <property type="entry name" value="MFS_dom"/>
</dbReference>
<organism evidence="10 11">
    <name type="scientific">Streptomyces phyllanthi</name>
    <dbReference type="NCBI Taxonomy" id="1803180"/>
    <lineage>
        <taxon>Bacteria</taxon>
        <taxon>Bacillati</taxon>
        <taxon>Actinomycetota</taxon>
        <taxon>Actinomycetes</taxon>
        <taxon>Kitasatosporales</taxon>
        <taxon>Streptomycetaceae</taxon>
        <taxon>Streptomyces</taxon>
    </lineage>
</organism>
<feature type="transmembrane region" description="Helical" evidence="8">
    <location>
        <begin position="313"/>
        <end position="330"/>
    </location>
</feature>
<proteinExistence type="predicted"/>
<accession>A0A5N8W378</accession>
<dbReference type="CDD" id="cd06173">
    <property type="entry name" value="MFS_MefA_like"/>
    <property type="match status" value="1"/>
</dbReference>
<evidence type="ECO:0000256" key="4">
    <source>
        <dbReference type="ARBA" id="ARBA00022692"/>
    </source>
</evidence>
<dbReference type="PANTHER" id="PTHR23513:SF6">
    <property type="entry name" value="MAJOR FACILITATOR SUPERFAMILY ASSOCIATED DOMAIN-CONTAINING PROTEIN"/>
    <property type="match status" value="1"/>
</dbReference>
<feature type="transmembrane region" description="Helical" evidence="8">
    <location>
        <begin position="284"/>
        <end position="306"/>
    </location>
</feature>
<dbReference type="Pfam" id="PF05977">
    <property type="entry name" value="MFS_3"/>
    <property type="match status" value="1"/>
</dbReference>
<keyword evidence="5 8" id="KW-1133">Transmembrane helix</keyword>
<evidence type="ECO:0000256" key="1">
    <source>
        <dbReference type="ARBA" id="ARBA00004651"/>
    </source>
</evidence>
<reference evidence="10 11" key="1">
    <citation type="submission" date="2019-07" db="EMBL/GenBank/DDBJ databases">
        <title>New species of Amycolatopsis and Streptomyces.</title>
        <authorList>
            <person name="Duangmal K."/>
            <person name="Teo W.F.A."/>
            <person name="Lipun K."/>
        </authorList>
    </citation>
    <scope>NUCLEOTIDE SEQUENCE [LARGE SCALE GENOMIC DNA]</scope>
    <source>
        <strain evidence="10 11">TISTR 2346</strain>
    </source>
</reference>
<feature type="transmembrane region" description="Helical" evidence="8">
    <location>
        <begin position="336"/>
        <end position="354"/>
    </location>
</feature>
<evidence type="ECO:0000256" key="8">
    <source>
        <dbReference type="SAM" id="Phobius"/>
    </source>
</evidence>
<evidence type="ECO:0000313" key="10">
    <source>
        <dbReference type="EMBL" id="MPY41572.1"/>
    </source>
</evidence>
<keyword evidence="6 8" id="KW-0472">Membrane</keyword>
<keyword evidence="2" id="KW-0813">Transport</keyword>
<keyword evidence="4 8" id="KW-0812">Transmembrane</keyword>
<comment type="caution">
    <text evidence="10">The sequence shown here is derived from an EMBL/GenBank/DDBJ whole genome shotgun (WGS) entry which is preliminary data.</text>
</comment>
<feature type="transmembrane region" description="Helical" evidence="8">
    <location>
        <begin position="375"/>
        <end position="395"/>
    </location>
</feature>
<feature type="transmembrane region" description="Helical" evidence="8">
    <location>
        <begin position="187"/>
        <end position="216"/>
    </location>
</feature>
<evidence type="ECO:0000256" key="5">
    <source>
        <dbReference type="ARBA" id="ARBA00022989"/>
    </source>
</evidence>
<dbReference type="PROSITE" id="PS50850">
    <property type="entry name" value="MFS"/>
    <property type="match status" value="1"/>
</dbReference>
<sequence length="437" mass="45154">MTEGAKATEQSTSSSDHHVVAGPADEVGTTDTGGRNTAVLVVFTAVTNLADGVMKIALPLVATSLTKSPALISGVMLTLSLPWLLTALHVGVLVDRVDRRKLVWLANGIQVVVVGALLVLAVSDMLNLPAIYICGAVLGVAEVIAMTSAAALVPDVVAASGRERANTWVAGAETVCQEFAGPFLGGLLVGVGASFALGATLVGYGLTAAVLVLLVYRFRAATTGDAAEPSVREQISEGLQFLWQHRLLRMLAAVVAVLGSCWGAWFAIMPLYSTDDMGLSPADYGLLVGALGVGGIAGTLVVGWFNRLFGRRWAMVITTFLTSAMMAAPAMTTDKWAVGCAAVLGGIGGTMWTVNVRTVMQTLVPSAMMGRFGATFRLFAFGSTPVGAGLAGVLAELFSAPVALAVFAVGSLIVFVPLVRVFTIGAEADIDSRLKQA</sequence>
<keyword evidence="3" id="KW-1003">Cell membrane</keyword>
<keyword evidence="11" id="KW-1185">Reference proteome</keyword>
<evidence type="ECO:0000256" key="2">
    <source>
        <dbReference type="ARBA" id="ARBA00022448"/>
    </source>
</evidence>
<dbReference type="InterPro" id="IPR010290">
    <property type="entry name" value="TM_effector"/>
</dbReference>
<name>A0A5N8W378_9ACTN</name>
<dbReference type="GO" id="GO:0022857">
    <property type="term" value="F:transmembrane transporter activity"/>
    <property type="evidence" value="ECO:0007669"/>
    <property type="project" value="InterPro"/>
</dbReference>
<dbReference type="Gene3D" id="1.20.1250.20">
    <property type="entry name" value="MFS general substrate transporter like domains"/>
    <property type="match status" value="1"/>
</dbReference>
<dbReference type="GO" id="GO:0005886">
    <property type="term" value="C:plasma membrane"/>
    <property type="evidence" value="ECO:0007669"/>
    <property type="project" value="UniProtKB-SubCell"/>
</dbReference>
<dbReference type="RefSeq" id="WP_152785150.1">
    <property type="nucleotide sequence ID" value="NZ_JBHUMN010000018.1"/>
</dbReference>
<comment type="subcellular location">
    <subcellularLocation>
        <location evidence="1">Cell membrane</location>
        <topology evidence="1">Multi-pass membrane protein</topology>
    </subcellularLocation>
</comment>
<dbReference type="InterPro" id="IPR036259">
    <property type="entry name" value="MFS_trans_sf"/>
</dbReference>
<feature type="transmembrane region" description="Helical" evidence="8">
    <location>
        <begin position="70"/>
        <end position="90"/>
    </location>
</feature>
<feature type="region of interest" description="Disordered" evidence="7">
    <location>
        <begin position="1"/>
        <end position="30"/>
    </location>
</feature>
<dbReference type="Proteomes" id="UP000326979">
    <property type="component" value="Unassembled WGS sequence"/>
</dbReference>
<dbReference type="PANTHER" id="PTHR23513">
    <property type="entry name" value="INTEGRAL MEMBRANE EFFLUX PROTEIN-RELATED"/>
    <property type="match status" value="1"/>
</dbReference>
<feature type="transmembrane region" description="Helical" evidence="8">
    <location>
        <begin position="102"/>
        <end position="123"/>
    </location>
</feature>
<evidence type="ECO:0000313" key="11">
    <source>
        <dbReference type="Proteomes" id="UP000326979"/>
    </source>
</evidence>
<evidence type="ECO:0000256" key="6">
    <source>
        <dbReference type="ARBA" id="ARBA00023136"/>
    </source>
</evidence>
<dbReference type="OrthoDB" id="145388at2"/>
<feature type="domain" description="Major facilitator superfamily (MFS) profile" evidence="9">
    <location>
        <begin position="36"/>
        <end position="429"/>
    </location>
</feature>
<feature type="transmembrane region" description="Helical" evidence="8">
    <location>
        <begin position="401"/>
        <end position="423"/>
    </location>
</feature>